<proteinExistence type="predicted"/>
<gene>
    <name evidence="1" type="ORF">LN736_03345</name>
</gene>
<evidence type="ECO:0000313" key="1">
    <source>
        <dbReference type="EMBL" id="MCC9293906.1"/>
    </source>
</evidence>
<comment type="caution">
    <text evidence="1">The sequence shown here is derived from an EMBL/GenBank/DDBJ whole genome shotgun (WGS) entry which is preliminary data.</text>
</comment>
<protein>
    <submittedName>
        <fullName evidence="1">Uncharacterized protein</fullName>
    </submittedName>
</protein>
<organism evidence="1 2">
    <name type="scientific">Clostridium aromativorans</name>
    <dbReference type="NCBI Taxonomy" id="2836848"/>
    <lineage>
        <taxon>Bacteria</taxon>
        <taxon>Bacillati</taxon>
        <taxon>Bacillota</taxon>
        <taxon>Clostridia</taxon>
        <taxon>Eubacteriales</taxon>
        <taxon>Clostridiaceae</taxon>
        <taxon>Clostridium</taxon>
    </lineage>
</organism>
<reference evidence="1" key="1">
    <citation type="submission" date="2021-11" db="EMBL/GenBank/DDBJ databases">
        <authorList>
            <person name="Qingchun L."/>
            <person name="Dong Z."/>
            <person name="Zongwei Q."/>
            <person name="Jia Z."/>
            <person name="Duotao L."/>
        </authorList>
    </citation>
    <scope>NUCLEOTIDE SEQUENCE</scope>
    <source>
        <strain evidence="1">WLY-B-L2</strain>
    </source>
</reference>
<sequence>MTDKNDVFEELQWVKYRLSMLDVIEKKLFAMKKLVQKSQNSNLSKSEIDEINHKLNNLAAQIKALDQESRKDCI</sequence>
<evidence type="ECO:0000313" key="2">
    <source>
        <dbReference type="Proteomes" id="UP001165422"/>
    </source>
</evidence>
<dbReference type="EMBL" id="JAJJPB010000002">
    <property type="protein sequence ID" value="MCC9293906.1"/>
    <property type="molecule type" value="Genomic_DNA"/>
</dbReference>
<name>A0ABS8N276_9CLOT</name>
<accession>A0ABS8N276</accession>
<dbReference type="Proteomes" id="UP001165422">
    <property type="component" value="Unassembled WGS sequence"/>
</dbReference>
<keyword evidence="2" id="KW-1185">Reference proteome</keyword>
<dbReference type="RefSeq" id="WP_150356259.1">
    <property type="nucleotide sequence ID" value="NZ_JAJJPB010000002.1"/>
</dbReference>